<accession>A0ABS2M9W2</accession>
<sequence length="120" mass="12121">MSAPRSPGPVAPAPLAGGRRLLGVVKLGVVVAIIAVVTGTIVSGTTPSRAPVDPRSDRLTSLMAAYDCSTRGLDDGVVPGSAVLRSPEGALRMVTFERGWAAYDGSRPGTLVAVCAAPLP</sequence>
<organism evidence="2 3">
    <name type="scientific">Nocardioides salarius</name>
    <dbReference type="NCBI Taxonomy" id="374513"/>
    <lineage>
        <taxon>Bacteria</taxon>
        <taxon>Bacillati</taxon>
        <taxon>Actinomycetota</taxon>
        <taxon>Actinomycetes</taxon>
        <taxon>Propionibacteriales</taxon>
        <taxon>Nocardioidaceae</taxon>
        <taxon>Nocardioides</taxon>
    </lineage>
</organism>
<evidence type="ECO:0000313" key="3">
    <source>
        <dbReference type="Proteomes" id="UP000732378"/>
    </source>
</evidence>
<feature type="transmembrane region" description="Helical" evidence="1">
    <location>
        <begin position="21"/>
        <end position="42"/>
    </location>
</feature>
<protein>
    <submittedName>
        <fullName evidence="2">Uncharacterized protein</fullName>
    </submittedName>
</protein>
<evidence type="ECO:0000256" key="1">
    <source>
        <dbReference type="SAM" id="Phobius"/>
    </source>
</evidence>
<dbReference type="RefSeq" id="WP_193669720.1">
    <property type="nucleotide sequence ID" value="NZ_JACDTV010000010.1"/>
</dbReference>
<keyword evidence="3" id="KW-1185">Reference proteome</keyword>
<keyword evidence="1" id="KW-0472">Membrane</keyword>
<keyword evidence="1" id="KW-1133">Transmembrane helix</keyword>
<dbReference type="Proteomes" id="UP000732378">
    <property type="component" value="Unassembled WGS sequence"/>
</dbReference>
<keyword evidence="1" id="KW-0812">Transmembrane</keyword>
<proteinExistence type="predicted"/>
<dbReference type="EMBL" id="JAFBBZ010000001">
    <property type="protein sequence ID" value="MBM7507965.1"/>
    <property type="molecule type" value="Genomic_DNA"/>
</dbReference>
<evidence type="ECO:0000313" key="2">
    <source>
        <dbReference type="EMBL" id="MBM7507965.1"/>
    </source>
</evidence>
<name>A0ABS2M9W2_9ACTN</name>
<gene>
    <name evidence="2" type="ORF">JOE61_001779</name>
</gene>
<reference evidence="2 3" key="1">
    <citation type="submission" date="2021-01" db="EMBL/GenBank/DDBJ databases">
        <title>Sequencing the genomes of 1000 actinobacteria strains.</title>
        <authorList>
            <person name="Klenk H.-P."/>
        </authorList>
    </citation>
    <scope>NUCLEOTIDE SEQUENCE [LARGE SCALE GENOMIC DNA]</scope>
    <source>
        <strain evidence="2 3">DSM 18239</strain>
    </source>
</reference>
<comment type="caution">
    <text evidence="2">The sequence shown here is derived from an EMBL/GenBank/DDBJ whole genome shotgun (WGS) entry which is preliminary data.</text>
</comment>